<sequence length="115" mass="12562">MASFQPQPSDFTQVELEQALSEQSFGITSYKITSSTDLQASARVVLLEGNTITISLTSRGYEVIDSSSAEPESNQAGNIFEDVEHLLQSVSNQYSNARQKALMERLTLLSAETSP</sequence>
<organism evidence="2 3">
    <name type="scientific">Somion occarium</name>
    <dbReference type="NCBI Taxonomy" id="3059160"/>
    <lineage>
        <taxon>Eukaryota</taxon>
        <taxon>Fungi</taxon>
        <taxon>Dikarya</taxon>
        <taxon>Basidiomycota</taxon>
        <taxon>Agaricomycotina</taxon>
        <taxon>Agaricomycetes</taxon>
        <taxon>Polyporales</taxon>
        <taxon>Cerrenaceae</taxon>
        <taxon>Somion</taxon>
    </lineage>
</organism>
<evidence type="ECO:0000313" key="2">
    <source>
        <dbReference type="EMBL" id="CAL1712703.1"/>
    </source>
</evidence>
<dbReference type="Gene3D" id="3.30.2280.10">
    <property type="entry name" value="Hypothetical protein (hspc210)"/>
    <property type="match status" value="1"/>
</dbReference>
<reference evidence="3" key="1">
    <citation type="submission" date="2024-04" db="EMBL/GenBank/DDBJ databases">
        <authorList>
            <person name="Shaw F."/>
            <person name="Minotto A."/>
        </authorList>
    </citation>
    <scope>NUCLEOTIDE SEQUENCE [LARGE SCALE GENOMIC DNA]</scope>
</reference>
<dbReference type="SUPFAM" id="SSF103107">
    <property type="entry name" value="Hypothetical protein c14orf129, hspc210"/>
    <property type="match status" value="1"/>
</dbReference>
<keyword evidence="3" id="KW-1185">Reference proteome</keyword>
<dbReference type="InterPro" id="IPR007967">
    <property type="entry name" value="GSKIP_dom"/>
</dbReference>
<dbReference type="InterPro" id="IPR023231">
    <property type="entry name" value="GSKIP_dom_sf"/>
</dbReference>
<dbReference type="Pfam" id="PF05303">
    <property type="entry name" value="GSKIP_dom"/>
    <property type="match status" value="1"/>
</dbReference>
<dbReference type="Proteomes" id="UP001497453">
    <property type="component" value="Chromosome 7"/>
</dbReference>
<evidence type="ECO:0000313" key="3">
    <source>
        <dbReference type="Proteomes" id="UP001497453"/>
    </source>
</evidence>
<proteinExistence type="predicted"/>
<protein>
    <recommendedName>
        <fullName evidence="1">GSKIP domain-containing protein</fullName>
    </recommendedName>
</protein>
<feature type="domain" description="GSKIP" evidence="1">
    <location>
        <begin position="14"/>
        <end position="107"/>
    </location>
</feature>
<gene>
    <name evidence="2" type="ORF">GFSPODELE1_LOCUS8949</name>
</gene>
<dbReference type="EMBL" id="OZ037950">
    <property type="protein sequence ID" value="CAL1712703.1"/>
    <property type="molecule type" value="Genomic_DNA"/>
</dbReference>
<evidence type="ECO:0000259" key="1">
    <source>
        <dbReference type="Pfam" id="PF05303"/>
    </source>
</evidence>
<name>A0ABP1E032_9APHY</name>
<accession>A0ABP1E032</accession>